<dbReference type="Gene3D" id="3.90.1570.10">
    <property type="entry name" value="tt1808, chain A"/>
    <property type="match status" value="1"/>
</dbReference>
<dbReference type="KEGG" id="nhy:JQS43_02580"/>
<dbReference type="EMBL" id="CP070499">
    <property type="protein sequence ID" value="QSB15269.1"/>
    <property type="molecule type" value="Genomic_DNA"/>
</dbReference>
<dbReference type="AlphaFoldDB" id="A0A895YIA5"/>
<keyword evidence="2" id="KW-0255">Endonuclease</keyword>
<dbReference type="RefSeq" id="WP_239677451.1">
    <property type="nucleotide sequence ID" value="NZ_CP070499.1"/>
</dbReference>
<name>A0A895YIA5_9ACTN</name>
<dbReference type="InterPro" id="IPR012296">
    <property type="entry name" value="Nuclease_put_TT1808"/>
</dbReference>
<dbReference type="SUPFAM" id="SSF52980">
    <property type="entry name" value="Restriction endonuclease-like"/>
    <property type="match status" value="1"/>
</dbReference>
<dbReference type="Pfam" id="PF05685">
    <property type="entry name" value="Uma2"/>
    <property type="match status" value="1"/>
</dbReference>
<proteinExistence type="predicted"/>
<dbReference type="CDD" id="cd06260">
    <property type="entry name" value="DUF820-like"/>
    <property type="match status" value="1"/>
</dbReference>
<keyword evidence="3" id="KW-1185">Reference proteome</keyword>
<dbReference type="Proteomes" id="UP000662857">
    <property type="component" value="Chromosome"/>
</dbReference>
<keyword evidence="2" id="KW-0540">Nuclease</keyword>
<organism evidence="2 3">
    <name type="scientific">Natronosporangium hydrolyticum</name>
    <dbReference type="NCBI Taxonomy" id="2811111"/>
    <lineage>
        <taxon>Bacteria</taxon>
        <taxon>Bacillati</taxon>
        <taxon>Actinomycetota</taxon>
        <taxon>Actinomycetes</taxon>
        <taxon>Micromonosporales</taxon>
        <taxon>Micromonosporaceae</taxon>
        <taxon>Natronosporangium</taxon>
    </lineage>
</organism>
<protein>
    <submittedName>
        <fullName evidence="2">Uma2 family endonuclease</fullName>
    </submittedName>
</protein>
<dbReference type="GO" id="GO:0004519">
    <property type="term" value="F:endonuclease activity"/>
    <property type="evidence" value="ECO:0007669"/>
    <property type="project" value="UniProtKB-KW"/>
</dbReference>
<sequence length="188" mass="20158">MAVALEHHVGPWTEEDYFRIGATPDRIELLDGSLIVSPAPSKRHQHLSRLLANRLDEAAAAAGLAVYEAVNVRLQTGRIAIPDVVVAATDDEGATVAADEVRLICEVVSPGNAGADRVLKVHLYAAAGIGWYLLAEQESPSAVTLRLLRLDGAHYIEHGLAKPGTGPLRLTEPFPLVLDPEPLSRSVR</sequence>
<accession>A0A895YIA5</accession>
<gene>
    <name evidence="2" type="ORF">JQS43_02580</name>
</gene>
<evidence type="ECO:0000313" key="2">
    <source>
        <dbReference type="EMBL" id="QSB15269.1"/>
    </source>
</evidence>
<evidence type="ECO:0000259" key="1">
    <source>
        <dbReference type="Pfam" id="PF05685"/>
    </source>
</evidence>
<dbReference type="InterPro" id="IPR008538">
    <property type="entry name" value="Uma2"/>
</dbReference>
<keyword evidence="2" id="KW-0378">Hydrolase</keyword>
<dbReference type="PANTHER" id="PTHR35400">
    <property type="entry name" value="SLR1083 PROTEIN"/>
    <property type="match status" value="1"/>
</dbReference>
<dbReference type="InterPro" id="IPR011335">
    <property type="entry name" value="Restrct_endonuc-II-like"/>
</dbReference>
<dbReference type="PANTHER" id="PTHR35400:SF3">
    <property type="entry name" value="SLL1072 PROTEIN"/>
    <property type="match status" value="1"/>
</dbReference>
<evidence type="ECO:0000313" key="3">
    <source>
        <dbReference type="Proteomes" id="UP000662857"/>
    </source>
</evidence>
<feature type="domain" description="Putative restriction endonuclease" evidence="1">
    <location>
        <begin position="15"/>
        <end position="175"/>
    </location>
</feature>
<reference evidence="2" key="1">
    <citation type="submission" date="2021-02" db="EMBL/GenBank/DDBJ databases">
        <title>Natrosporangium hydrolyticum gen. nov., sp. nov, a haloalkaliphilic actinobacterium from a soda solonchak soil.</title>
        <authorList>
            <person name="Sorokin D.Y."/>
            <person name="Khijniak T.V."/>
            <person name="Zakharycheva A.P."/>
            <person name="Boueva O.V."/>
            <person name="Ariskina E.V."/>
            <person name="Hahnke R.L."/>
            <person name="Bunk B."/>
            <person name="Sproer C."/>
            <person name="Schumann P."/>
            <person name="Evtushenko L.I."/>
            <person name="Kublanov I.V."/>
        </authorList>
    </citation>
    <scope>NUCLEOTIDE SEQUENCE</scope>
    <source>
        <strain evidence="2">DSM 106523</strain>
    </source>
</reference>